<organism evidence="1 2">
    <name type="scientific">Christensenella hongkongensis</name>
    <dbReference type="NCBI Taxonomy" id="270498"/>
    <lineage>
        <taxon>Bacteria</taxon>
        <taxon>Bacillati</taxon>
        <taxon>Bacillota</taxon>
        <taxon>Clostridia</taxon>
        <taxon>Christensenellales</taxon>
        <taxon>Christensenellaceae</taxon>
        <taxon>Christensenella</taxon>
    </lineage>
</organism>
<dbReference type="EMBL" id="LAYJ01000103">
    <property type="protein sequence ID" value="KKI50604.1"/>
    <property type="molecule type" value="Genomic_DNA"/>
</dbReference>
<dbReference type="AlphaFoldDB" id="A0A0M2NDK3"/>
<gene>
    <name evidence="1" type="ORF">CHK_1898</name>
</gene>
<protein>
    <submittedName>
        <fullName evidence="1">Uncharacterized protein</fullName>
    </submittedName>
</protein>
<accession>A0A0M2NDK3</accession>
<proteinExistence type="predicted"/>
<reference evidence="1 2" key="1">
    <citation type="submission" date="2015-04" db="EMBL/GenBank/DDBJ databases">
        <title>Draft genome sequence of bacteremic isolate Catabacter hongkongensis type strain HKU16T.</title>
        <authorList>
            <person name="Lau S.K."/>
            <person name="Teng J.L."/>
            <person name="Huang Y."/>
            <person name="Curreem S.O."/>
            <person name="Tsui S.K."/>
            <person name="Woo P.C."/>
        </authorList>
    </citation>
    <scope>NUCLEOTIDE SEQUENCE [LARGE SCALE GENOMIC DNA]</scope>
    <source>
        <strain evidence="1 2">HKU16</strain>
    </source>
</reference>
<evidence type="ECO:0000313" key="1">
    <source>
        <dbReference type="EMBL" id="KKI50604.1"/>
    </source>
</evidence>
<dbReference type="STRING" id="270498.CHK_1898"/>
<dbReference type="Proteomes" id="UP000034076">
    <property type="component" value="Unassembled WGS sequence"/>
</dbReference>
<evidence type="ECO:0000313" key="2">
    <source>
        <dbReference type="Proteomes" id="UP000034076"/>
    </source>
</evidence>
<name>A0A0M2NDK3_9FIRM</name>
<keyword evidence="2" id="KW-1185">Reference proteome</keyword>
<sequence>MCYNNSVNEKAAQLPIDVFALIDYTDICTAMKTERLDFKIQGGFS</sequence>
<comment type="caution">
    <text evidence="1">The sequence shown here is derived from an EMBL/GenBank/DDBJ whole genome shotgun (WGS) entry which is preliminary data.</text>
</comment>